<dbReference type="SUPFAM" id="SSF50939">
    <property type="entry name" value="Sialidases"/>
    <property type="match status" value="1"/>
</dbReference>
<dbReference type="InterPro" id="IPR005532">
    <property type="entry name" value="SUMF_dom"/>
</dbReference>
<reference evidence="5" key="1">
    <citation type="submission" date="2017-04" db="EMBL/GenBank/DDBJ databases">
        <title>Comparative genomics and description of representatives of a novel lineage of planctomycetes thriving in anoxic sediments.</title>
        <authorList>
            <person name="Spring S."/>
            <person name="Bunk B."/>
            <person name="Sproer C."/>
        </authorList>
    </citation>
    <scope>NUCLEOTIDE SEQUENCE [LARGE SCALE GENOMIC DNA]</scope>
    <source>
        <strain evidence="5">ST-PulAB-D4</strain>
    </source>
</reference>
<evidence type="ECO:0000313" key="4">
    <source>
        <dbReference type="EMBL" id="ARN56719.1"/>
    </source>
</evidence>
<keyword evidence="5" id="KW-1185">Reference proteome</keyword>
<dbReference type="KEGG" id="pbp:STSP1_01109"/>
<dbReference type="InterPro" id="IPR016187">
    <property type="entry name" value="CTDL_fold"/>
</dbReference>
<dbReference type="Gene3D" id="3.90.1580.10">
    <property type="entry name" value="paralog of FGE (formylglycine-generating enzyme)"/>
    <property type="match status" value="1"/>
</dbReference>
<feature type="chain" id="PRO_5012393677" evidence="1">
    <location>
        <begin position="27"/>
        <end position="722"/>
    </location>
</feature>
<sequence precursor="true">MDRTTKKILAWLLCLILANAVSGKTACIDDMGLEFVPVKAGSFVMGADLSADCITAERAIFIQDELPARKVRITKDFEIGRYEVTNAQYEMYDPGHAAMRGKAYGLSEKDNEAVVYVSWNEASAFCEWLSAKDSEYDYRLPTEAEWEYACRAGTRTPYNDGREGDIYEMNPVGKLAEKQRIITDWLITRGNRNADDIAWSTPEDVDLTVGQEGPNAWGIYDMMLGVQELTLDWYGPYDPSDTVDPVGYKSGSSKAVRGGCHNVHIQTLRSANRSSSNRTDSHFLMGFRLVRVPEGRSLPSPTLTQPVKRWAEDVSQEKHHWDSDTPNPYFEMKSLYDMHEEYGSDELAEQFSIPLYTHNHSPTLTWMENGDLLMIWFTGESEKSQALTTLALRGRRQESGELVWDEQLAEFYKEADRNMHGTQVWNNKVRLDNSFQEPFTLYLLNGICTDGRWSKLAMSFRKSTDNGATWTEPRVIKKGRNSFHLDNDGNQPQGNAFTMKDGTLLSFTDGGFDEGTRTTANISLDGGDTWFVSTRRNGPPGIHTSGIELDDGRILAFSRDKGETFGAMPVSVSTDHGSTFINQKSEFPGIGTVQRCELIRLDYACRELDPKGLGRKPIVLISIASDGINGKDANGNETTIYGTFAAVSWDNGKTWPVKRVLSDVREGEEKYFAGPWNEQITLDAAHGQNKAYWAAAHTPDGVIHLSDSRLYYAFNLAWLVGE</sequence>
<evidence type="ECO:0000259" key="2">
    <source>
        <dbReference type="Pfam" id="PF03781"/>
    </source>
</evidence>
<dbReference type="STRING" id="1941349.STSP1_01109"/>
<dbReference type="Proteomes" id="UP000193334">
    <property type="component" value="Chromosome"/>
</dbReference>
<dbReference type="Pfam" id="PF13088">
    <property type="entry name" value="BNR_2"/>
    <property type="match status" value="1"/>
</dbReference>
<dbReference type="InterPro" id="IPR042095">
    <property type="entry name" value="SUMF_sf"/>
</dbReference>
<protein>
    <submittedName>
        <fullName evidence="4">Gliding motility-associated lipoprotein GldK</fullName>
    </submittedName>
</protein>
<gene>
    <name evidence="4" type="ORF">STSP1_01109</name>
</gene>
<dbReference type="CDD" id="cd15482">
    <property type="entry name" value="Sialidase_non-viral"/>
    <property type="match status" value="1"/>
</dbReference>
<dbReference type="AlphaFoldDB" id="A0A1W6LLR8"/>
<evidence type="ECO:0000256" key="1">
    <source>
        <dbReference type="SAM" id="SignalP"/>
    </source>
</evidence>
<feature type="domain" description="Sulfatase-modifying factor enzyme-like" evidence="2">
    <location>
        <begin position="34"/>
        <end position="291"/>
    </location>
</feature>
<dbReference type="PANTHER" id="PTHR23150">
    <property type="entry name" value="SULFATASE MODIFYING FACTOR 1, 2"/>
    <property type="match status" value="1"/>
</dbReference>
<dbReference type="RefSeq" id="WP_085755408.1">
    <property type="nucleotide sequence ID" value="NZ_CP021023.1"/>
</dbReference>
<keyword evidence="4" id="KW-0449">Lipoprotein</keyword>
<name>A0A1W6LLR8_9BACT</name>
<feature type="domain" description="Sialidase" evidence="3">
    <location>
        <begin position="370"/>
        <end position="581"/>
    </location>
</feature>
<keyword evidence="1" id="KW-0732">Signal</keyword>
<dbReference type="GO" id="GO:0120147">
    <property type="term" value="F:formylglycine-generating oxidase activity"/>
    <property type="evidence" value="ECO:0007669"/>
    <property type="project" value="TreeGrafter"/>
</dbReference>
<evidence type="ECO:0000313" key="5">
    <source>
        <dbReference type="Proteomes" id="UP000193334"/>
    </source>
</evidence>
<evidence type="ECO:0000259" key="3">
    <source>
        <dbReference type="Pfam" id="PF13088"/>
    </source>
</evidence>
<dbReference type="Pfam" id="PF03781">
    <property type="entry name" value="FGE-sulfatase"/>
    <property type="match status" value="1"/>
</dbReference>
<organism evidence="4 5">
    <name type="scientific">Sedimentisphaera salicampi</name>
    <dbReference type="NCBI Taxonomy" id="1941349"/>
    <lineage>
        <taxon>Bacteria</taxon>
        <taxon>Pseudomonadati</taxon>
        <taxon>Planctomycetota</taxon>
        <taxon>Phycisphaerae</taxon>
        <taxon>Sedimentisphaerales</taxon>
        <taxon>Sedimentisphaeraceae</taxon>
        <taxon>Sedimentisphaera</taxon>
    </lineage>
</organism>
<dbReference type="PANTHER" id="PTHR23150:SF19">
    <property type="entry name" value="FORMYLGLYCINE-GENERATING ENZYME"/>
    <property type="match status" value="1"/>
</dbReference>
<dbReference type="SUPFAM" id="SSF56436">
    <property type="entry name" value="C-type lectin-like"/>
    <property type="match status" value="1"/>
</dbReference>
<dbReference type="InterPro" id="IPR051043">
    <property type="entry name" value="Sulfatase_Mod_Factor_Kinase"/>
</dbReference>
<proteinExistence type="predicted"/>
<dbReference type="EMBL" id="CP021023">
    <property type="protein sequence ID" value="ARN56719.1"/>
    <property type="molecule type" value="Genomic_DNA"/>
</dbReference>
<feature type="signal peptide" evidence="1">
    <location>
        <begin position="1"/>
        <end position="26"/>
    </location>
</feature>
<dbReference type="InterPro" id="IPR011040">
    <property type="entry name" value="Sialidase"/>
</dbReference>
<dbReference type="InterPro" id="IPR036278">
    <property type="entry name" value="Sialidase_sf"/>
</dbReference>
<dbReference type="Gene3D" id="2.120.10.10">
    <property type="match status" value="1"/>
</dbReference>
<accession>A0A1W6LLR8</accession>